<dbReference type="EMBL" id="JAIZAY010000008">
    <property type="protein sequence ID" value="KAJ8037776.1"/>
    <property type="molecule type" value="Genomic_DNA"/>
</dbReference>
<comment type="caution">
    <text evidence="1">The sequence shown here is derived from an EMBL/GenBank/DDBJ whole genome shotgun (WGS) entry which is preliminary data.</text>
</comment>
<gene>
    <name evidence="1" type="ORF">HOLleu_18675</name>
</gene>
<evidence type="ECO:0000313" key="1">
    <source>
        <dbReference type="EMBL" id="KAJ8037776.1"/>
    </source>
</evidence>
<accession>A0A9Q1C4I8</accession>
<sequence>MISWSLYLQILDCGSEKVESKLNAEKSETLDTDNNSCQISQSDRIPVIKYQKVISESQRTPNPQTKK</sequence>
<protein>
    <submittedName>
        <fullName evidence="1">Uncharacterized protein</fullName>
    </submittedName>
</protein>
<dbReference type="AlphaFoldDB" id="A0A9Q1C4I8"/>
<proteinExistence type="predicted"/>
<name>A0A9Q1C4I8_HOLLE</name>
<reference evidence="1" key="1">
    <citation type="submission" date="2021-10" db="EMBL/GenBank/DDBJ databases">
        <title>Tropical sea cucumber genome reveals ecological adaptation and Cuvierian tubules defense mechanism.</title>
        <authorList>
            <person name="Chen T."/>
        </authorList>
    </citation>
    <scope>NUCLEOTIDE SEQUENCE</scope>
    <source>
        <strain evidence="1">Nanhai2018</strain>
        <tissue evidence="1">Muscle</tissue>
    </source>
</reference>
<dbReference type="Proteomes" id="UP001152320">
    <property type="component" value="Chromosome 8"/>
</dbReference>
<organism evidence="1 2">
    <name type="scientific">Holothuria leucospilota</name>
    <name type="common">Black long sea cucumber</name>
    <name type="synonym">Mertensiothuria leucospilota</name>
    <dbReference type="NCBI Taxonomy" id="206669"/>
    <lineage>
        <taxon>Eukaryota</taxon>
        <taxon>Metazoa</taxon>
        <taxon>Echinodermata</taxon>
        <taxon>Eleutherozoa</taxon>
        <taxon>Echinozoa</taxon>
        <taxon>Holothuroidea</taxon>
        <taxon>Aspidochirotacea</taxon>
        <taxon>Aspidochirotida</taxon>
        <taxon>Holothuriidae</taxon>
        <taxon>Holothuria</taxon>
    </lineage>
</organism>
<keyword evidence="2" id="KW-1185">Reference proteome</keyword>
<evidence type="ECO:0000313" key="2">
    <source>
        <dbReference type="Proteomes" id="UP001152320"/>
    </source>
</evidence>